<feature type="transmembrane region" description="Helical" evidence="1">
    <location>
        <begin position="33"/>
        <end position="52"/>
    </location>
</feature>
<feature type="transmembrane region" description="Helical" evidence="1">
    <location>
        <begin position="101"/>
        <end position="119"/>
    </location>
</feature>
<comment type="caution">
    <text evidence="2">The sequence shown here is derived from an EMBL/GenBank/DDBJ whole genome shotgun (WGS) entry which is preliminary data.</text>
</comment>
<keyword evidence="3" id="KW-1185">Reference proteome</keyword>
<accession>A0A226DSY3</accession>
<dbReference type="AlphaFoldDB" id="A0A226DSY3"/>
<proteinExistence type="predicted"/>
<gene>
    <name evidence="2" type="ORF">Fcan01_16844</name>
</gene>
<organism evidence="2 3">
    <name type="scientific">Folsomia candida</name>
    <name type="common">Springtail</name>
    <dbReference type="NCBI Taxonomy" id="158441"/>
    <lineage>
        <taxon>Eukaryota</taxon>
        <taxon>Metazoa</taxon>
        <taxon>Ecdysozoa</taxon>
        <taxon>Arthropoda</taxon>
        <taxon>Hexapoda</taxon>
        <taxon>Collembola</taxon>
        <taxon>Entomobryomorpha</taxon>
        <taxon>Isotomoidea</taxon>
        <taxon>Isotomidae</taxon>
        <taxon>Proisotominae</taxon>
        <taxon>Folsomia</taxon>
    </lineage>
</organism>
<keyword evidence="1" id="KW-0812">Transmembrane</keyword>
<protein>
    <submittedName>
        <fullName evidence="2">Uncharacterized protein</fullName>
    </submittedName>
</protein>
<feature type="transmembrane region" description="Helical" evidence="1">
    <location>
        <begin position="195"/>
        <end position="223"/>
    </location>
</feature>
<feature type="transmembrane region" description="Helical" evidence="1">
    <location>
        <begin position="73"/>
        <end position="95"/>
    </location>
</feature>
<reference evidence="2 3" key="1">
    <citation type="submission" date="2015-12" db="EMBL/GenBank/DDBJ databases">
        <title>The genome of Folsomia candida.</title>
        <authorList>
            <person name="Faddeeva A."/>
            <person name="Derks M.F."/>
            <person name="Anvar Y."/>
            <person name="Smit S."/>
            <person name="Van Straalen N."/>
            <person name="Roelofs D."/>
        </authorList>
    </citation>
    <scope>NUCLEOTIDE SEQUENCE [LARGE SCALE GENOMIC DNA]</scope>
    <source>
        <strain evidence="2 3">VU population</strain>
        <tissue evidence="2">Whole body</tissue>
    </source>
</reference>
<evidence type="ECO:0000256" key="1">
    <source>
        <dbReference type="SAM" id="Phobius"/>
    </source>
</evidence>
<dbReference type="EMBL" id="LNIX01000012">
    <property type="protein sequence ID" value="OXA47811.1"/>
    <property type="molecule type" value="Genomic_DNA"/>
</dbReference>
<dbReference type="Proteomes" id="UP000198287">
    <property type="component" value="Unassembled WGS sequence"/>
</dbReference>
<keyword evidence="1" id="KW-0472">Membrane</keyword>
<name>A0A226DSY3_FOLCA</name>
<sequence>MEKQFEELIPHPEYPRGPDVAKAMMVSTTIPKLLSYTFSYIATILVGIFAFSQLNPLYSILHTIYNFEKSGQLVAILVQTGLGFFGLSGTMIMFSTFGICLFLIGYSIGCLFVWTLFLLPNDDKIHGSCKLRCGINFDTAIKMYNDLRVMTIVQSEFFREFISPCMHHVLAVVMATGAVYSVLSDVSIENRKPIWFIVTCLLILGVAWSMEFYSICMVAKVGVASRMFLSKMRRMKGNDTYWSEVLKSMLPNAINLELFTSVDSIKNGIGMKYFLNFLDRVTDYTVALFMTNE</sequence>
<evidence type="ECO:0000313" key="2">
    <source>
        <dbReference type="EMBL" id="OXA47811.1"/>
    </source>
</evidence>
<keyword evidence="1" id="KW-1133">Transmembrane helix</keyword>
<evidence type="ECO:0000313" key="3">
    <source>
        <dbReference type="Proteomes" id="UP000198287"/>
    </source>
</evidence>